<dbReference type="InterPro" id="IPR001849">
    <property type="entry name" value="PH_domain"/>
</dbReference>
<feature type="region of interest" description="Disordered" evidence="3">
    <location>
        <begin position="1128"/>
        <end position="1147"/>
    </location>
</feature>
<dbReference type="SUPFAM" id="SSF49785">
    <property type="entry name" value="Galactose-binding domain-like"/>
    <property type="match status" value="2"/>
</dbReference>
<organism evidence="5 6">
    <name type="scientific">Coemansia aciculifera</name>
    <dbReference type="NCBI Taxonomy" id="417176"/>
    <lineage>
        <taxon>Eukaryota</taxon>
        <taxon>Fungi</taxon>
        <taxon>Fungi incertae sedis</taxon>
        <taxon>Zoopagomycota</taxon>
        <taxon>Kickxellomycotina</taxon>
        <taxon>Kickxellomycetes</taxon>
        <taxon>Kickxellales</taxon>
        <taxon>Kickxellaceae</taxon>
        <taxon>Coemansia</taxon>
    </lineage>
</organism>
<sequence length="3021" mass="325334">MPYRHQAVPRNSRRASGNSDSSFDDSEGEDLPESIVGPIEIPKSPSHPSSSRVDSTPGMKAPSHINFSSSPHSSPRNSHIATSSSAPQSQHWGFQNMATADSRWSPQLYRQWFGAITEGRSIQVHSILADHPDVLNMRRKESTPFHMALTHIASEWLGNDTSGMDGLQVAIMGYKNAYANWRLGNGAQTEQMAGMSADQMKEHVAVREVILGALIDAISPEQLDSHFFGRQQNSTLHLAAFYNDANLVERLLRQGAAIDIPNRMGFLPTGITNDKPTLQWLSMYRGQLRGTRYQIPLAQEESESANYYAGDEVDDIGGDIHASAMAQPLGSSAQFAESELEMEMLEQYSDDEDDEACETSYIRRFGDMSRSPLVSQHGHAEEAIQHSGESPDVHESEDEEDGDAPDNISVSSSYDRGSLGLGLGGSKSSLTKKSPETVPLRQRVLEGKLSAREEQARPASRGSATSGASDMAYGQQQQPLSSTHSVVSYHTANGGAAVGEEAGERDLSDDDRNATVRIKVDRDSIDDQIDDIFSDSDDIVQHEPSYCHTGSGLSMMSSSGSVTMQSMSNALASVVPAQPVLSAFPVVLPEVSLRSMHELATSKAVEQLRHDSVGKDSAQRATSPFLCRDSLYEMIMSRSPGRQSGASVGSVTSNTISNGSTFGSSKDNLSLISGGPLRSPTSPTNHISPTSTSFDDSNCSPSHTAISSPSGDTTFANLMSSAAVVPEESAETATGSFAEDVVPASTNDLVVDVNHDAAAIAYEEEALSEDDISGSSRSASPVPAPRPDAMSLFATMHEPSGSDAHDSVPEYSDDAAVDVDALLESEHERAMPLLDVHSAGEQFPPTADMAFRVGRIGRRQGRAAAAELLHDDMTGFSSEPTFNFVKSKLSADGFADKAARTDASEGEPESPLAMDSTGLSAPDAPLTRDKRDQYLQTLINRNTMRGSPSSSPSKRNVHAGLASVMRAASPALSASDIAGGSGDEGDNEYDSLAPPLGYSFRHRHISKRSEGSIEFGMSRSSSALGMRDRSLEGDMPRPPSSLMSSREALSVSGASINGRIRASTMTSPTQQQAPVTPTRKVSPSLAVLKNRSLVSNSPAKLSTASEQSPTGPSPATAARVLTLSNSSRVRAMSTPPDSRPPSSLLPSKVAAQSNLNTARIGRVAALSQNFERQGNALPHRISIPVRPESVADHVVASAPLGGHRSDFGKPVARSTSVSSSHSTGAHGQSTMASRDAGSEAADAADGGHQNEQQQEEQAPQQPSPPPPPPASGDVPPGGYGAGESGDGNGDEPSPNPRAMTLEATGTDSNGSTTSHNSSLDASRGLAASAQSSGGGGLSAALLIDSHTSADIGSSIFSSTESGKDTPVVSRHEAERKSRFKELANRRKSGTLERISNSGLVKTRKALLTASEPASSSSSSTSSPKRAGGPSTKSASKVRFAPVEETPVERSPSPKSRFHDGGMAEVSAVAQTSAAAFFEVPGEGRGRRESGDEVTSSSFSSADLNLDGLQQANTAALHPVPVEPTLREPVLSSRQSSAGGGSGEDSVHILSSFDTLSTPESTPLDSAPENTKVGLLAQYNLNQRKLDYRLKRVSGESEQSYLSSGQNSQFTGLDDVELGFRTIGDAGPYPGADGSSDEQLVPRTGSALDMEGGAGDGLGEEFHTLLPTRPRYNPQALFGLSTVAEEEEESRNPSMVASDAHRSIAVDLEPVPAMPSSMAELGRMSSSISTSSSIADPLRGPEMQERRHEASPVRGLRSAMFEALVVPPRPLSLASMQQVVEHDGATGEFGGIGADSASAGHYEDVTQSRTPSLGSHSFDPNIVFGYNSEENSTMASRSSFDRSDIFSGGRPSSASSRVLYMHPMDQPIAEGQDGGYAGDSESRLSVRPTSSRWHQHVDVFTGSTGSIHLGTDDGGFSSSGSDVSGKGKGVARGLPEMQQVHPGVTRRLEPPATTVDAIEEDLSTDEEPIPKMLFVESQEFEGYRPAGFHIQEHREEMRKIKRERKEAAKQGTTVAAYRPERIVSPLWFMENNYLEPLPPDLHQMMLAERDICEALKTHRGRQHSTEHPELKRELETASTISMQRLREEFDAASEGAGHGTIKALTKRQNKRARKSGIAGLFDTDVTGRRRSFLDSVEIPVDSDESVGRQQTLRADEAFGPIISQEFQASGHELYRKPATQGPPASTGPRKRLVLRAPKKTFSERVMDEINEISVTVRTDVHGSVRVRAAGKFAAADGTVRPASVPRYVSALSGVPAGPFFQTPKVSATAGYLYMRILSIEDVEGKPDSVYFVIRNGIDTLATTPVAVGGTTGSTVNQEFRILTDPSVSITMWMRFRSDAIVGRRRSPQGPGCLPMLRKLVRRNTRSRSRSRARGDGGGDSVFDFASRRSVYPERGTSAAYGDARSQGATQAASSVFYDPGADAAWAGKGLAQSRVTEETRGVAVVHVGEMLHEVFLRGLVDSWDVENVWESRRGARVQLQLFFIPECPLFREDELPRTLSECEMAMEVCGFHNRTLNSGFMSQRGGDTRFWRRRYFRLVGGFLFAYHETSRAPRCFIDLNDATRVVDHNDRQRLPQRRVLSARRRPTHVRSSSDLESPRFAPMRGHDYASDSEPADQVDIDPMLQRSARTDSGIVSLHASNDHVVDPGIQHSFSIEFGEGGFIEFYTDSENEKRVWVEVIRRLIGAIPKIPSWLIKLLHADVSDRIDLASISLGSKIISFSDEFFAEASNLLKDEEAVFLPEEFTDRGKWMDGWETRRHNKNYDWTIIQLGYPGAIFGFDVDTSHFTGNHAPLVSIEGANASESDVSSGKAQFEEILPKVNMNPGSHHYFVFEAPTKVYTHLRVNNYPDGGIARLRVYGQVVPQTLVASADGLVDLAFVGNGGRAVACSNQHFCSPSNLLLPGRGKTMGDGWETRRSRTPDHADWAILKLGIPGSIEKVEFDTRHFCGNFPPLVTLHATVSEEDLPADDAQWVEVIGGVPLTADAQHYFDVTAKDVFTHVKFTMYPDGGIKRIRINGRPASS</sequence>
<keyword evidence="2" id="KW-0040">ANK repeat</keyword>
<feature type="region of interest" description="Disordered" evidence="3">
    <location>
        <begin position="897"/>
        <end position="928"/>
    </location>
</feature>
<evidence type="ECO:0000256" key="1">
    <source>
        <dbReference type="ARBA" id="ARBA00009242"/>
    </source>
</evidence>
<reference evidence="5" key="1">
    <citation type="submission" date="2022-07" db="EMBL/GenBank/DDBJ databases">
        <title>Phylogenomic reconstructions and comparative analyses of Kickxellomycotina fungi.</title>
        <authorList>
            <person name="Reynolds N.K."/>
            <person name="Stajich J.E."/>
            <person name="Barry K."/>
            <person name="Grigoriev I.V."/>
            <person name="Crous P."/>
            <person name="Smith M.E."/>
        </authorList>
    </citation>
    <scope>NUCLEOTIDE SEQUENCE</scope>
    <source>
        <strain evidence="5">RSA 476</strain>
    </source>
</reference>
<dbReference type="EMBL" id="JANBUY010000388">
    <property type="protein sequence ID" value="KAJ2859460.1"/>
    <property type="molecule type" value="Genomic_DNA"/>
</dbReference>
<feature type="compositionally biased region" description="Low complexity" evidence="3">
    <location>
        <begin position="1133"/>
        <end position="1147"/>
    </location>
</feature>
<dbReference type="NCBIfam" id="TIGR02961">
    <property type="entry name" value="allantoicase"/>
    <property type="match status" value="1"/>
</dbReference>
<feature type="compositionally biased region" description="Acidic residues" evidence="3">
    <location>
        <begin position="395"/>
        <end position="404"/>
    </location>
</feature>
<dbReference type="PANTHER" id="PTHR12045:SF3">
    <property type="entry name" value="INACTIVE ALLANTOICASE-RELATED"/>
    <property type="match status" value="1"/>
</dbReference>
<feature type="compositionally biased region" description="Acidic residues" evidence="3">
    <location>
        <begin position="22"/>
        <end position="32"/>
    </location>
</feature>
<feature type="compositionally biased region" description="Low complexity" evidence="3">
    <location>
        <begin position="1211"/>
        <end position="1247"/>
    </location>
</feature>
<evidence type="ECO:0000259" key="4">
    <source>
        <dbReference type="PROSITE" id="PS50003"/>
    </source>
</evidence>
<feature type="compositionally biased region" description="Polar residues" evidence="3">
    <location>
        <begin position="679"/>
        <end position="711"/>
    </location>
</feature>
<accession>A0A9W8IEW7</accession>
<feature type="region of interest" description="Disordered" evidence="3">
    <location>
        <begin position="1525"/>
        <end position="1547"/>
    </location>
</feature>
<evidence type="ECO:0000313" key="6">
    <source>
        <dbReference type="Proteomes" id="UP001140074"/>
    </source>
</evidence>
<feature type="region of interest" description="Disordered" evidence="3">
    <location>
        <begin position="767"/>
        <end position="789"/>
    </location>
</feature>
<feature type="region of interest" description="Disordered" evidence="3">
    <location>
        <begin position="1352"/>
        <end position="1465"/>
    </location>
</feature>
<evidence type="ECO:0000256" key="2">
    <source>
        <dbReference type="PROSITE-ProRule" id="PRU00023"/>
    </source>
</evidence>
<feature type="compositionally biased region" description="Polar residues" evidence="3">
    <location>
        <begin position="1303"/>
        <end position="1320"/>
    </location>
</feature>
<dbReference type="PROSITE" id="PS50088">
    <property type="entry name" value="ANK_REPEAT"/>
    <property type="match status" value="1"/>
</dbReference>
<dbReference type="GO" id="GO:0000256">
    <property type="term" value="P:allantoin catabolic process"/>
    <property type="evidence" value="ECO:0007669"/>
    <property type="project" value="InterPro"/>
</dbReference>
<dbReference type="InterPro" id="IPR036770">
    <property type="entry name" value="Ankyrin_rpt-contain_sf"/>
</dbReference>
<proteinExistence type="inferred from homology"/>
<feature type="repeat" description="ANK" evidence="2">
    <location>
        <begin position="231"/>
        <end position="263"/>
    </location>
</feature>
<feature type="compositionally biased region" description="Basic and acidic residues" evidence="3">
    <location>
        <begin position="1026"/>
        <end position="1035"/>
    </location>
</feature>
<feature type="compositionally biased region" description="Polar residues" evidence="3">
    <location>
        <begin position="1092"/>
        <end position="1110"/>
    </location>
</feature>
<gene>
    <name evidence="5" type="primary">DAL2_3</name>
    <name evidence="5" type="ORF">GGH94_006092</name>
</gene>
<feature type="region of interest" description="Disordered" evidence="3">
    <location>
        <begin position="372"/>
        <end position="485"/>
    </location>
</feature>
<feature type="compositionally biased region" description="Low complexity" evidence="3">
    <location>
        <begin position="1408"/>
        <end position="1423"/>
    </location>
</feature>
<feature type="compositionally biased region" description="Polar residues" evidence="3">
    <location>
        <begin position="81"/>
        <end position="90"/>
    </location>
</feature>
<dbReference type="Gene3D" id="1.25.40.20">
    <property type="entry name" value="Ankyrin repeat-containing domain"/>
    <property type="match status" value="1"/>
</dbReference>
<dbReference type="InterPro" id="IPR011993">
    <property type="entry name" value="PH-like_dom_sf"/>
</dbReference>
<dbReference type="SUPFAM" id="SSF48403">
    <property type="entry name" value="Ankyrin repeat"/>
    <property type="match status" value="1"/>
</dbReference>
<feature type="compositionally biased region" description="Low complexity" evidence="3">
    <location>
        <begin position="1321"/>
        <end position="1331"/>
    </location>
</feature>
<feature type="compositionally biased region" description="Basic residues" evidence="3">
    <location>
        <begin position="2575"/>
        <end position="2587"/>
    </location>
</feature>
<feature type="compositionally biased region" description="Polar residues" evidence="3">
    <location>
        <begin position="1064"/>
        <end position="1081"/>
    </location>
</feature>
<feature type="domain" description="PH" evidence="4">
    <location>
        <begin position="2513"/>
        <end position="2684"/>
    </location>
</feature>
<feature type="region of interest" description="Disordered" evidence="3">
    <location>
        <begin position="1020"/>
        <end position="1045"/>
    </location>
</feature>
<dbReference type="PROSITE" id="PS50297">
    <property type="entry name" value="ANK_REP_REGION"/>
    <property type="match status" value="1"/>
</dbReference>
<name>A0A9W8IEW7_9FUNG</name>
<feature type="region of interest" description="Disordered" evidence="3">
    <location>
        <begin position="1199"/>
        <end position="1338"/>
    </location>
</feature>
<dbReference type="Proteomes" id="UP001140074">
    <property type="component" value="Unassembled WGS sequence"/>
</dbReference>
<keyword evidence="6" id="KW-1185">Reference proteome</keyword>
<dbReference type="InterPro" id="IPR005164">
    <property type="entry name" value="Allantoicase"/>
</dbReference>
<feature type="compositionally biased region" description="Gly residues" evidence="3">
    <location>
        <begin position="1275"/>
        <end position="1287"/>
    </location>
</feature>
<dbReference type="GO" id="GO:0004037">
    <property type="term" value="F:allantoicase activity"/>
    <property type="evidence" value="ECO:0007669"/>
    <property type="project" value="InterPro"/>
</dbReference>
<feature type="compositionally biased region" description="Basic and acidic residues" evidence="3">
    <location>
        <begin position="1481"/>
        <end position="1490"/>
    </location>
</feature>
<dbReference type="Gene3D" id="2.30.29.30">
    <property type="entry name" value="Pleckstrin-homology domain (PH domain)/Phosphotyrosine-binding domain (PTB)"/>
    <property type="match status" value="1"/>
</dbReference>
<feature type="region of interest" description="Disordered" evidence="3">
    <location>
        <begin position="1869"/>
        <end position="1889"/>
    </location>
</feature>
<comment type="caution">
    <text evidence="5">The sequence shown here is derived from an EMBL/GenBank/DDBJ whole genome shotgun (WGS) entry which is preliminary data.</text>
</comment>
<feature type="compositionally biased region" description="Low complexity" evidence="3">
    <location>
        <begin position="42"/>
        <end position="80"/>
    </location>
</feature>
<feature type="compositionally biased region" description="Basic and acidic residues" evidence="3">
    <location>
        <begin position="1369"/>
        <end position="1384"/>
    </location>
</feature>
<feature type="region of interest" description="Disordered" evidence="3">
    <location>
        <begin position="676"/>
        <end position="711"/>
    </location>
</feature>
<feature type="compositionally biased region" description="Basic and acidic residues" evidence="3">
    <location>
        <begin position="443"/>
        <end position="456"/>
    </location>
</feature>
<feature type="region of interest" description="Disordered" evidence="3">
    <location>
        <begin position="1"/>
        <end position="90"/>
    </location>
</feature>
<dbReference type="Pfam" id="PF03561">
    <property type="entry name" value="Allantoicase"/>
    <property type="match status" value="2"/>
</dbReference>
<dbReference type="InterPro" id="IPR002110">
    <property type="entry name" value="Ankyrin_rpt"/>
</dbReference>
<dbReference type="PANTHER" id="PTHR12045">
    <property type="entry name" value="ALLANTOICASE"/>
    <property type="match status" value="1"/>
</dbReference>
<dbReference type="PROSITE" id="PS50003">
    <property type="entry name" value="PH_DOMAIN"/>
    <property type="match status" value="1"/>
</dbReference>
<dbReference type="HAMAP" id="MF_00813">
    <property type="entry name" value="Allantoicase"/>
    <property type="match status" value="1"/>
</dbReference>
<protein>
    <submittedName>
        <fullName evidence="5">Allantoicase</fullName>
    </submittedName>
</protein>
<feature type="compositionally biased region" description="Polar residues" evidence="3">
    <location>
        <begin position="462"/>
        <end position="485"/>
    </location>
</feature>
<evidence type="ECO:0000313" key="5">
    <source>
        <dbReference type="EMBL" id="KAJ2859460.1"/>
    </source>
</evidence>
<dbReference type="SUPFAM" id="SSF50729">
    <property type="entry name" value="PH domain-like"/>
    <property type="match status" value="1"/>
</dbReference>
<evidence type="ECO:0000256" key="3">
    <source>
        <dbReference type="SAM" id="MobiDB-lite"/>
    </source>
</evidence>
<dbReference type="InterPro" id="IPR015908">
    <property type="entry name" value="Allantoicase_dom"/>
</dbReference>
<feature type="compositionally biased region" description="Pro residues" evidence="3">
    <location>
        <begin position="1261"/>
        <end position="1270"/>
    </location>
</feature>
<feature type="region of interest" description="Disordered" evidence="3">
    <location>
        <begin position="1477"/>
        <end position="1500"/>
    </location>
</feature>
<dbReference type="Gene3D" id="2.60.120.260">
    <property type="entry name" value="Galactose-binding domain-like"/>
    <property type="match status" value="2"/>
</dbReference>
<feature type="compositionally biased region" description="Basic and acidic residues" evidence="3">
    <location>
        <begin position="378"/>
        <end position="394"/>
    </location>
</feature>
<feature type="region of interest" description="Disordered" evidence="3">
    <location>
        <begin position="1064"/>
        <end position="1116"/>
    </location>
</feature>
<dbReference type="InterPro" id="IPR008979">
    <property type="entry name" value="Galactose-bd-like_sf"/>
</dbReference>
<feature type="region of interest" description="Disordered" evidence="3">
    <location>
        <begin position="2575"/>
        <end position="2615"/>
    </location>
</feature>
<comment type="similarity">
    <text evidence="1">Belongs to the allantoicase family.</text>
</comment>
<dbReference type="SMART" id="SM00233">
    <property type="entry name" value="PH"/>
    <property type="match status" value="1"/>
</dbReference>